<dbReference type="PANTHER" id="PTHR44688:SF16">
    <property type="entry name" value="DNA-BINDING TRANSCRIPTIONAL ACTIVATOR DEVR_DOSR"/>
    <property type="match status" value="1"/>
</dbReference>
<comment type="caution">
    <text evidence="5">The sequence shown here is derived from an EMBL/GenBank/DDBJ whole genome shotgun (WGS) entry which is preliminary data.</text>
</comment>
<dbReference type="CDD" id="cd06170">
    <property type="entry name" value="LuxR_C_like"/>
    <property type="match status" value="1"/>
</dbReference>
<dbReference type="PANTHER" id="PTHR44688">
    <property type="entry name" value="DNA-BINDING TRANSCRIPTIONAL ACTIVATOR DEVR_DOSR"/>
    <property type="match status" value="1"/>
</dbReference>
<evidence type="ECO:0000313" key="5">
    <source>
        <dbReference type="EMBL" id="MFB3800200.1"/>
    </source>
</evidence>
<keyword evidence="6" id="KW-1185">Reference proteome</keyword>
<reference evidence="5 6" key="1">
    <citation type="submission" date="2024-09" db="EMBL/GenBank/DDBJ databases">
        <authorList>
            <person name="Fullem K."/>
        </authorList>
    </citation>
    <scope>NUCLEOTIDE SEQUENCE [LARGE SCALE GENOMIC DNA]</scope>
    <source>
        <strain evidence="6">K1(2024)</strain>
    </source>
</reference>
<dbReference type="InterPro" id="IPR016032">
    <property type="entry name" value="Sig_transdc_resp-reg_C-effctor"/>
</dbReference>
<keyword evidence="1" id="KW-0805">Transcription regulation</keyword>
<dbReference type="Pfam" id="PF00196">
    <property type="entry name" value="GerE"/>
    <property type="match status" value="1"/>
</dbReference>
<feature type="domain" description="HTH luxR-type" evidence="4">
    <location>
        <begin position="799"/>
        <end position="864"/>
    </location>
</feature>
<dbReference type="Gene3D" id="1.25.40.10">
    <property type="entry name" value="Tetratricopeptide repeat domain"/>
    <property type="match status" value="1"/>
</dbReference>
<keyword evidence="3" id="KW-0804">Transcription</keyword>
<evidence type="ECO:0000256" key="1">
    <source>
        <dbReference type="ARBA" id="ARBA00023015"/>
    </source>
</evidence>
<gene>
    <name evidence="5" type="ORF">ACE1YR_07070</name>
</gene>
<evidence type="ECO:0000256" key="3">
    <source>
        <dbReference type="ARBA" id="ARBA00023163"/>
    </source>
</evidence>
<dbReference type="InterPro" id="IPR000792">
    <property type="entry name" value="Tscrpt_reg_LuxR_C"/>
</dbReference>
<evidence type="ECO:0000313" key="6">
    <source>
        <dbReference type="Proteomes" id="UP001577047"/>
    </source>
</evidence>
<dbReference type="SUPFAM" id="SSF46894">
    <property type="entry name" value="C-terminal effector domain of the bipartite response regulators"/>
    <property type="match status" value="1"/>
</dbReference>
<sequence length="870" mass="96753">MKTCSLPQDYPPAGFIPRHLYPRLLDSLVSQRLTLLCAPGGYGKSVAMAYCMQHVRQTSAHGLWVSPEHTDASSAHALLQALCAQLPGVHATPEALLQHFTELKGHWVVFLDGYEQLQNPTNDALLERLLALPQPRLHIALASREHPAVKLSWLEGRGQVHWLGSAELAFSADESALLLGQLPARQRTHLHQLSEGWPLAVGLCRTLAQDVRRSAELAGFGARDRYLRDFFEEQVLSRLTPAQQQFLADFAVLGSAGVALCDEVLQRRDSQAQLQALYRMRAFIEPTDRNLDDYRLHPLLRAVLLERNAEPGHTRRLLIRATRAALRQQLYRRAADYARASAQPRIARLVISRTSEILVRNLGELPTLVEWTLDMPVSSLSGWNELVYWSTWSLAFSYCWPQAHERVRQLRAALQQDAELTPQVRRAHESKLDLLDTVLAVFEDTTDGVAQRSLDWLTRHADADAFDIAVIASARLLACKLEADCLGATAASLRAVSAIQRSGSVYGKIWVNLLNALYQLEFGDHQHARLLLEEQFFSAAGQIGEHSAILSTCALLLARIAHERDELGVASDYLDIGYRHIGSHGLIETAISGIAVRARLAARAGIGEALQVLDEAQSITAVYPPRLETLVQQTRIELLLDHGRTREALVAAQALELLQEQPEHHDTRQVPCVNQGYIELLLSCAREDLHKAGQQCLALLSMPAVQCQPPLHCRVLIVRSAQLERTQDCGQALQTLCRALSLASEHGLYRVFLDLRRFCEPLLRKLRSTAASVPLSPSAEALFERLCQALALPSQPKSPAALPEPLSRRELELLALLDSGMTYQQIADQVFISLATVKWHVYNIYGKLGVKNRSGALVAAHQLQLLSRPH</sequence>
<dbReference type="SMART" id="SM00421">
    <property type="entry name" value="HTH_LUXR"/>
    <property type="match status" value="1"/>
</dbReference>
<evidence type="ECO:0000259" key="4">
    <source>
        <dbReference type="PROSITE" id="PS50043"/>
    </source>
</evidence>
<dbReference type="InterPro" id="IPR011990">
    <property type="entry name" value="TPR-like_helical_dom_sf"/>
</dbReference>
<accession>A0ABV4Z6D6</accession>
<keyword evidence="2" id="KW-0238">DNA-binding</keyword>
<dbReference type="InterPro" id="IPR036388">
    <property type="entry name" value="WH-like_DNA-bd_sf"/>
</dbReference>
<dbReference type="PRINTS" id="PR00038">
    <property type="entry name" value="HTHLUXR"/>
</dbReference>
<dbReference type="PROSITE" id="PS50043">
    <property type="entry name" value="HTH_LUXR_2"/>
    <property type="match status" value="1"/>
</dbReference>
<dbReference type="PROSITE" id="PS00622">
    <property type="entry name" value="HTH_LUXR_1"/>
    <property type="match status" value="1"/>
</dbReference>
<dbReference type="InterPro" id="IPR027417">
    <property type="entry name" value="P-loop_NTPase"/>
</dbReference>
<protein>
    <submittedName>
        <fullName evidence="5">LuxR C-terminal-related transcriptional regulator</fullName>
    </submittedName>
</protein>
<proteinExistence type="predicted"/>
<dbReference type="Gene3D" id="1.10.10.10">
    <property type="entry name" value="Winged helix-like DNA-binding domain superfamily/Winged helix DNA-binding domain"/>
    <property type="match status" value="1"/>
</dbReference>
<dbReference type="Gene3D" id="3.40.50.300">
    <property type="entry name" value="P-loop containing nucleotide triphosphate hydrolases"/>
    <property type="match status" value="1"/>
</dbReference>
<dbReference type="EMBL" id="JBHFXX010000004">
    <property type="protein sequence ID" value="MFB3800200.1"/>
    <property type="molecule type" value="Genomic_DNA"/>
</dbReference>
<dbReference type="Proteomes" id="UP001577047">
    <property type="component" value="Unassembled WGS sequence"/>
</dbReference>
<dbReference type="Pfam" id="PF25873">
    <property type="entry name" value="WHD_MalT"/>
    <property type="match status" value="1"/>
</dbReference>
<dbReference type="RefSeq" id="WP_304484002.1">
    <property type="nucleotide sequence ID" value="NZ_JAUQOQ010000005.1"/>
</dbReference>
<organism evidence="5 6">
    <name type="scientific">Pseudomonas boreofloridensis</name>
    <dbReference type="NCBI Taxonomy" id="3064348"/>
    <lineage>
        <taxon>Bacteria</taxon>
        <taxon>Pseudomonadati</taxon>
        <taxon>Pseudomonadota</taxon>
        <taxon>Gammaproteobacteria</taxon>
        <taxon>Pseudomonadales</taxon>
        <taxon>Pseudomonadaceae</taxon>
        <taxon>Pseudomonas</taxon>
    </lineage>
</organism>
<evidence type="ECO:0000256" key="2">
    <source>
        <dbReference type="ARBA" id="ARBA00023125"/>
    </source>
</evidence>
<name>A0ABV4Z6D6_9PSED</name>
<dbReference type="InterPro" id="IPR059106">
    <property type="entry name" value="WHD_MalT"/>
</dbReference>